<reference evidence="8 9" key="1">
    <citation type="submission" date="2013-08" db="EMBL/GenBank/DDBJ databases">
        <authorList>
            <person name="Weinstock G."/>
            <person name="Sodergren E."/>
            <person name="Wylie T."/>
            <person name="Fulton L."/>
            <person name="Fulton R."/>
            <person name="Fronick C."/>
            <person name="O'Laughlin M."/>
            <person name="Godfrey J."/>
            <person name="Miner T."/>
            <person name="Herter B."/>
            <person name="Appelbaum E."/>
            <person name="Cordes M."/>
            <person name="Lek S."/>
            <person name="Wollam A."/>
            <person name="Pepin K.H."/>
            <person name="Palsikar V.B."/>
            <person name="Mitreva M."/>
            <person name="Wilson R.K."/>
        </authorList>
    </citation>
    <scope>NUCLEOTIDE SEQUENCE [LARGE SCALE GENOMIC DNA]</scope>
    <source>
        <strain evidence="8 9">ATCC 15930</strain>
    </source>
</reference>
<protein>
    <submittedName>
        <fullName evidence="8">Peptidase, S41 family</fullName>
    </submittedName>
</protein>
<comment type="similarity">
    <text evidence="1 5">Belongs to the peptidase S41A family.</text>
</comment>
<keyword evidence="2 5" id="KW-0645">Protease</keyword>
<comment type="caution">
    <text evidence="8">The sequence shown here is derived from an EMBL/GenBank/DDBJ whole genome shotgun (WGS) entry which is preliminary data.</text>
</comment>
<dbReference type="SUPFAM" id="SSF52096">
    <property type="entry name" value="ClpP/crotonase"/>
    <property type="match status" value="1"/>
</dbReference>
<dbReference type="CDD" id="cd07560">
    <property type="entry name" value="Peptidase_S41_CPP"/>
    <property type="match status" value="1"/>
</dbReference>
<dbReference type="InterPro" id="IPR005151">
    <property type="entry name" value="Tail-specific_protease"/>
</dbReference>
<feature type="domain" description="PDZ" evidence="7">
    <location>
        <begin position="77"/>
        <end position="153"/>
    </location>
</feature>
<dbReference type="Gene3D" id="3.90.226.10">
    <property type="entry name" value="2-enoyl-CoA Hydratase, Chain A, domain 1"/>
    <property type="match status" value="1"/>
</dbReference>
<dbReference type="Pfam" id="PF03572">
    <property type="entry name" value="Peptidase_S41"/>
    <property type="match status" value="1"/>
</dbReference>
<evidence type="ECO:0000256" key="1">
    <source>
        <dbReference type="ARBA" id="ARBA00009179"/>
    </source>
</evidence>
<dbReference type="InterPro" id="IPR055210">
    <property type="entry name" value="CtpA/B_N"/>
</dbReference>
<keyword evidence="9" id="KW-1185">Reference proteome</keyword>
<gene>
    <name evidence="8" type="ORF">HMPREF1991_02469</name>
</gene>
<feature type="chain" id="PRO_5001665235" evidence="6">
    <location>
        <begin position="19"/>
        <end position="525"/>
    </location>
</feature>
<evidence type="ECO:0000259" key="7">
    <source>
        <dbReference type="PROSITE" id="PS50106"/>
    </source>
</evidence>
<dbReference type="SMART" id="SM00228">
    <property type="entry name" value="PDZ"/>
    <property type="match status" value="1"/>
</dbReference>
<dbReference type="FunFam" id="2.30.42.10:FF:000063">
    <property type="entry name" value="Peptidase, S41 family"/>
    <property type="match status" value="1"/>
</dbReference>
<dbReference type="InterPro" id="IPR004447">
    <property type="entry name" value="Peptidase_S41A"/>
</dbReference>
<dbReference type="GO" id="GO:0030288">
    <property type="term" value="C:outer membrane-bounded periplasmic space"/>
    <property type="evidence" value="ECO:0007669"/>
    <property type="project" value="TreeGrafter"/>
</dbReference>
<dbReference type="CDD" id="cd06782">
    <property type="entry name" value="cpPDZ_CPP-like"/>
    <property type="match status" value="1"/>
</dbReference>
<dbReference type="PANTHER" id="PTHR32060:SF30">
    <property type="entry name" value="CARBOXY-TERMINAL PROCESSING PROTEASE CTPA"/>
    <property type="match status" value="1"/>
</dbReference>
<dbReference type="GO" id="GO:0006508">
    <property type="term" value="P:proteolysis"/>
    <property type="evidence" value="ECO:0007669"/>
    <property type="project" value="UniProtKB-KW"/>
</dbReference>
<dbReference type="InterPro" id="IPR001478">
    <property type="entry name" value="PDZ"/>
</dbReference>
<evidence type="ECO:0000256" key="3">
    <source>
        <dbReference type="ARBA" id="ARBA00022801"/>
    </source>
</evidence>
<dbReference type="Pfam" id="PF17820">
    <property type="entry name" value="PDZ_6"/>
    <property type="match status" value="1"/>
</dbReference>
<dbReference type="Gene3D" id="3.30.750.44">
    <property type="match status" value="1"/>
</dbReference>
<dbReference type="Pfam" id="PF22694">
    <property type="entry name" value="CtpB_N-like"/>
    <property type="match status" value="1"/>
</dbReference>
<dbReference type="SMART" id="SM00245">
    <property type="entry name" value="TSPc"/>
    <property type="match status" value="1"/>
</dbReference>
<keyword evidence="6" id="KW-0732">Signal</keyword>
<dbReference type="InterPro" id="IPR029045">
    <property type="entry name" value="ClpP/crotonase-like_dom_sf"/>
</dbReference>
<dbReference type="PANTHER" id="PTHR32060">
    <property type="entry name" value="TAIL-SPECIFIC PROTEASE"/>
    <property type="match status" value="1"/>
</dbReference>
<evidence type="ECO:0000256" key="5">
    <source>
        <dbReference type="RuleBase" id="RU004404"/>
    </source>
</evidence>
<keyword evidence="3 5" id="KW-0378">Hydrolase</keyword>
<sequence>MKKLLILAVCFATLAAQAQLQMNFGKESPLQKLQIAEMAIKNLYVDTVNENKLAEDAIKGMLEKLDPHSSYSSAKETKAMNESLQGSFEGIGVQFNIAKDTLLIIQPIVNGPSEKVGIMAGDRIVSVNDTAISGVKMSQEDIVRRLRGPKGTVVKVGIVRPGIKDLLTFHIKRDKIPIETLDAYYLIKPGVGYIRIGSFGATTYEEFMQALMKLQVKGATDLILDLQDNGGGYLQAAVRIANEFLRRNDLIVYTQGRSSNRQEFRAHGDGSMLTGKVFVLINEFSASAAEIVTGALQDQDRGIVVGRRSFGKGLVQRPIEFADGSMMRLTVAHYYTPSGRCIQKPYTKGDNANYEKDLDNRFKKGEFYSADSIHLNDSLKYQTLRRKRTVYGGGGIMPDYFVPLDTTQFSHYHRQLAAKGIIINANIQYVDKHRKELKKKYPSFAEFNKKYQVPQAILDEIVAEGGKQKIKAKNQQELKSSLASIKTQFKALVARDIWNMSEYFHVMNEHNRVVQKALVLLGKGT</sequence>
<dbReference type="InterPro" id="IPR041489">
    <property type="entry name" value="PDZ_6"/>
</dbReference>
<dbReference type="GO" id="GO:0008236">
    <property type="term" value="F:serine-type peptidase activity"/>
    <property type="evidence" value="ECO:0007669"/>
    <property type="project" value="UniProtKB-KW"/>
</dbReference>
<dbReference type="EMBL" id="JNGW01000106">
    <property type="protein sequence ID" value="KDR51448.1"/>
    <property type="molecule type" value="Genomic_DNA"/>
</dbReference>
<accession>A0A069QEY9</accession>
<dbReference type="RefSeq" id="WP_025789992.1">
    <property type="nucleotide sequence ID" value="NZ_KB899211.1"/>
</dbReference>
<dbReference type="PATRIC" id="fig|1122985.7.peg.2557"/>
<dbReference type="Gene3D" id="2.30.42.10">
    <property type="match status" value="1"/>
</dbReference>
<evidence type="ECO:0000313" key="8">
    <source>
        <dbReference type="EMBL" id="KDR51448.1"/>
    </source>
</evidence>
<dbReference type="Proteomes" id="UP000027442">
    <property type="component" value="Unassembled WGS sequence"/>
</dbReference>
<evidence type="ECO:0000256" key="4">
    <source>
        <dbReference type="ARBA" id="ARBA00022825"/>
    </source>
</evidence>
<dbReference type="GO" id="GO:0007165">
    <property type="term" value="P:signal transduction"/>
    <property type="evidence" value="ECO:0007669"/>
    <property type="project" value="TreeGrafter"/>
</dbReference>
<dbReference type="eggNOG" id="COG0793">
    <property type="taxonomic scope" value="Bacteria"/>
</dbReference>
<dbReference type="PROSITE" id="PS50106">
    <property type="entry name" value="PDZ"/>
    <property type="match status" value="1"/>
</dbReference>
<dbReference type="AlphaFoldDB" id="A0A069QEY9"/>
<keyword evidence="4 5" id="KW-0720">Serine protease</keyword>
<dbReference type="InterPro" id="IPR036034">
    <property type="entry name" value="PDZ_sf"/>
</dbReference>
<evidence type="ECO:0000313" key="9">
    <source>
        <dbReference type="Proteomes" id="UP000027442"/>
    </source>
</evidence>
<organism evidence="8 9">
    <name type="scientific">Hoylesella loescheii DSM 19665 = JCM 12249 = ATCC 15930</name>
    <dbReference type="NCBI Taxonomy" id="1122985"/>
    <lineage>
        <taxon>Bacteria</taxon>
        <taxon>Pseudomonadati</taxon>
        <taxon>Bacteroidota</taxon>
        <taxon>Bacteroidia</taxon>
        <taxon>Bacteroidales</taxon>
        <taxon>Prevotellaceae</taxon>
        <taxon>Hoylesella</taxon>
    </lineage>
</organism>
<dbReference type="GO" id="GO:0004175">
    <property type="term" value="F:endopeptidase activity"/>
    <property type="evidence" value="ECO:0007669"/>
    <property type="project" value="TreeGrafter"/>
</dbReference>
<dbReference type="SUPFAM" id="SSF50156">
    <property type="entry name" value="PDZ domain-like"/>
    <property type="match status" value="1"/>
</dbReference>
<evidence type="ECO:0000256" key="2">
    <source>
        <dbReference type="ARBA" id="ARBA00022670"/>
    </source>
</evidence>
<dbReference type="HOGENOM" id="CLU_017295_2_1_10"/>
<dbReference type="FunFam" id="3.30.750.44:FF:000001">
    <property type="entry name" value="S41 family peptidase"/>
    <property type="match status" value="1"/>
</dbReference>
<proteinExistence type="inferred from homology"/>
<name>A0A069QEY9_HOYLO</name>
<dbReference type="NCBIfam" id="TIGR00225">
    <property type="entry name" value="prc"/>
    <property type="match status" value="1"/>
</dbReference>
<feature type="signal peptide" evidence="6">
    <location>
        <begin position="1"/>
        <end position="18"/>
    </location>
</feature>
<evidence type="ECO:0000256" key="6">
    <source>
        <dbReference type="SAM" id="SignalP"/>
    </source>
</evidence>